<name>R7UV13_CAPTE</name>
<dbReference type="EnsemblMetazoa" id="CapteT152360">
    <property type="protein sequence ID" value="CapteP152360"/>
    <property type="gene ID" value="CapteG152360"/>
</dbReference>
<feature type="compositionally biased region" description="Gly residues" evidence="6">
    <location>
        <begin position="92"/>
        <end position="108"/>
    </location>
</feature>
<dbReference type="OMA" id="QQWRNMF"/>
<feature type="compositionally biased region" description="Pro residues" evidence="6">
    <location>
        <begin position="62"/>
        <end position="79"/>
    </location>
</feature>
<evidence type="ECO:0000256" key="2">
    <source>
        <dbReference type="ARBA" id="ARBA00022490"/>
    </source>
</evidence>
<sequence length="288" mass="31168">MWNQGPPQGQYAGGPPSATAPTAGYGGGAYGAPPPAQAPGYAPQGAPQRPPQGAPQGYGSYAPPPQGQAPPGGYAPPPQNQHRGYAPQPQGQPGGYGGGYAPQGGYPGGYAPPPPACPPGISPELWGWFQSVDADHSGKITATELRQALVNGNWSPFNPETCRLMISMFDRDKDGTINAEEFAALWKYIQDWKQCFDRFDTDRSGNISAHELSQAFRAFGYNLSGEFCAICMRVFNRNDRNSINFDDFIQCSVMLKGLTDSFRQKDTKQQGVIQIQYEEFLKMALDHI</sequence>
<dbReference type="SUPFAM" id="SSF47473">
    <property type="entry name" value="EF-hand"/>
    <property type="match status" value="1"/>
</dbReference>
<dbReference type="PROSITE" id="PS50222">
    <property type="entry name" value="EF_HAND_2"/>
    <property type="match status" value="2"/>
</dbReference>
<evidence type="ECO:0000313" key="10">
    <source>
        <dbReference type="Proteomes" id="UP000014760"/>
    </source>
</evidence>
<dbReference type="STRING" id="283909.R7UV13"/>
<dbReference type="Pfam" id="PF13499">
    <property type="entry name" value="EF-hand_7"/>
    <property type="match status" value="2"/>
</dbReference>
<reference evidence="8 10" key="2">
    <citation type="journal article" date="2013" name="Nature">
        <title>Insights into bilaterian evolution from three spiralian genomes.</title>
        <authorList>
            <person name="Simakov O."/>
            <person name="Marletaz F."/>
            <person name="Cho S.J."/>
            <person name="Edsinger-Gonzales E."/>
            <person name="Havlak P."/>
            <person name="Hellsten U."/>
            <person name="Kuo D.H."/>
            <person name="Larsson T."/>
            <person name="Lv J."/>
            <person name="Arendt D."/>
            <person name="Savage R."/>
            <person name="Osoegawa K."/>
            <person name="de Jong P."/>
            <person name="Grimwood J."/>
            <person name="Chapman J.A."/>
            <person name="Shapiro H."/>
            <person name="Aerts A."/>
            <person name="Otillar R.P."/>
            <person name="Terry A.Y."/>
            <person name="Boore J.L."/>
            <person name="Grigoriev I.V."/>
            <person name="Lindberg D.R."/>
            <person name="Seaver E.C."/>
            <person name="Weisblat D.A."/>
            <person name="Putnam N.H."/>
            <person name="Rokhsar D.S."/>
        </authorList>
    </citation>
    <scope>NUCLEOTIDE SEQUENCE</scope>
    <source>
        <strain evidence="8 10">I ESC-2004</strain>
    </source>
</reference>
<dbReference type="GO" id="GO:0048306">
    <property type="term" value="F:calcium-dependent protein binding"/>
    <property type="evidence" value="ECO:0007669"/>
    <property type="project" value="UniProtKB-ARBA"/>
</dbReference>
<evidence type="ECO:0000256" key="3">
    <source>
        <dbReference type="ARBA" id="ARBA00022723"/>
    </source>
</evidence>
<dbReference type="InterPro" id="IPR011992">
    <property type="entry name" value="EF-hand-dom_pair"/>
</dbReference>
<feature type="domain" description="EF-hand" evidence="7">
    <location>
        <begin position="120"/>
        <end position="155"/>
    </location>
</feature>
<feature type="region of interest" description="Disordered" evidence="6">
    <location>
        <begin position="1"/>
        <end position="117"/>
    </location>
</feature>
<comment type="subcellular location">
    <subcellularLocation>
        <location evidence="1">Cytoplasm</location>
    </subcellularLocation>
</comment>
<keyword evidence="4" id="KW-0677">Repeat</keyword>
<keyword evidence="5" id="KW-0106">Calcium</keyword>
<dbReference type="EMBL" id="AMQN01000937">
    <property type="status" value="NOT_ANNOTATED_CDS"/>
    <property type="molecule type" value="Genomic_DNA"/>
</dbReference>
<evidence type="ECO:0000256" key="5">
    <source>
        <dbReference type="ARBA" id="ARBA00022837"/>
    </source>
</evidence>
<feature type="compositionally biased region" description="Low complexity" evidence="6">
    <location>
        <begin position="38"/>
        <end position="47"/>
    </location>
</feature>
<evidence type="ECO:0000313" key="8">
    <source>
        <dbReference type="EMBL" id="ELU09983.1"/>
    </source>
</evidence>
<keyword evidence="3" id="KW-0479">Metal-binding</keyword>
<dbReference type="InterPro" id="IPR051426">
    <property type="entry name" value="Peflin/Sorcin_CaBP"/>
</dbReference>
<proteinExistence type="predicted"/>
<evidence type="ECO:0000256" key="1">
    <source>
        <dbReference type="ARBA" id="ARBA00004496"/>
    </source>
</evidence>
<evidence type="ECO:0000313" key="9">
    <source>
        <dbReference type="EnsemblMetazoa" id="CapteP152360"/>
    </source>
</evidence>
<protein>
    <recommendedName>
        <fullName evidence="7">EF-hand domain-containing protein</fullName>
    </recommendedName>
</protein>
<dbReference type="PANTHER" id="PTHR46212">
    <property type="entry name" value="PEFLIN"/>
    <property type="match status" value="1"/>
</dbReference>
<dbReference type="InterPro" id="IPR018247">
    <property type="entry name" value="EF_Hand_1_Ca_BS"/>
</dbReference>
<dbReference type="HOGENOM" id="CLU_051357_1_0_1"/>
<dbReference type="OrthoDB" id="186625at2759"/>
<evidence type="ECO:0000259" key="7">
    <source>
        <dbReference type="PROSITE" id="PS50222"/>
    </source>
</evidence>
<accession>R7UV13</accession>
<dbReference type="InterPro" id="IPR002048">
    <property type="entry name" value="EF_hand_dom"/>
</dbReference>
<dbReference type="GO" id="GO:0005509">
    <property type="term" value="F:calcium ion binding"/>
    <property type="evidence" value="ECO:0007669"/>
    <property type="project" value="InterPro"/>
</dbReference>
<dbReference type="GO" id="GO:0005737">
    <property type="term" value="C:cytoplasm"/>
    <property type="evidence" value="ECO:0007669"/>
    <property type="project" value="UniProtKB-SubCell"/>
</dbReference>
<dbReference type="CDD" id="cd16183">
    <property type="entry name" value="EFh_PEF_ALG-2"/>
    <property type="match status" value="1"/>
</dbReference>
<dbReference type="SMART" id="SM00054">
    <property type="entry name" value="EFh"/>
    <property type="match status" value="3"/>
</dbReference>
<dbReference type="PROSITE" id="PS00018">
    <property type="entry name" value="EF_HAND_1"/>
    <property type="match status" value="2"/>
</dbReference>
<feature type="domain" description="EF-hand" evidence="7">
    <location>
        <begin position="187"/>
        <end position="222"/>
    </location>
</feature>
<evidence type="ECO:0000256" key="4">
    <source>
        <dbReference type="ARBA" id="ARBA00022737"/>
    </source>
</evidence>
<dbReference type="EMBL" id="KB297742">
    <property type="protein sequence ID" value="ELU09983.1"/>
    <property type="molecule type" value="Genomic_DNA"/>
</dbReference>
<dbReference type="AlphaFoldDB" id="R7UV13"/>
<reference evidence="9" key="3">
    <citation type="submission" date="2015-06" db="UniProtKB">
        <authorList>
            <consortium name="EnsemblMetazoa"/>
        </authorList>
    </citation>
    <scope>IDENTIFICATION</scope>
</reference>
<reference evidence="10" key="1">
    <citation type="submission" date="2012-12" db="EMBL/GenBank/DDBJ databases">
        <authorList>
            <person name="Hellsten U."/>
            <person name="Grimwood J."/>
            <person name="Chapman J.A."/>
            <person name="Shapiro H."/>
            <person name="Aerts A."/>
            <person name="Otillar R.P."/>
            <person name="Terry A.Y."/>
            <person name="Boore J.L."/>
            <person name="Simakov O."/>
            <person name="Marletaz F."/>
            <person name="Cho S.-J."/>
            <person name="Edsinger-Gonzales E."/>
            <person name="Havlak P."/>
            <person name="Kuo D.-H."/>
            <person name="Larsson T."/>
            <person name="Lv J."/>
            <person name="Arendt D."/>
            <person name="Savage R."/>
            <person name="Osoegawa K."/>
            <person name="de Jong P."/>
            <person name="Lindberg D.R."/>
            <person name="Seaver E.C."/>
            <person name="Weisblat D.A."/>
            <person name="Putnam N.H."/>
            <person name="Grigoriev I.V."/>
            <person name="Rokhsar D.S."/>
        </authorList>
    </citation>
    <scope>NUCLEOTIDE SEQUENCE</scope>
    <source>
        <strain evidence="10">I ESC-2004</strain>
    </source>
</reference>
<keyword evidence="10" id="KW-1185">Reference proteome</keyword>
<dbReference type="PANTHER" id="PTHR46212:SF3">
    <property type="entry name" value="GH27120P"/>
    <property type="match status" value="1"/>
</dbReference>
<dbReference type="Gene3D" id="1.10.238.10">
    <property type="entry name" value="EF-hand"/>
    <property type="match status" value="1"/>
</dbReference>
<gene>
    <name evidence="8" type="ORF">CAPTEDRAFT_152360</name>
</gene>
<dbReference type="Proteomes" id="UP000014760">
    <property type="component" value="Unassembled WGS sequence"/>
</dbReference>
<evidence type="ECO:0000256" key="6">
    <source>
        <dbReference type="SAM" id="MobiDB-lite"/>
    </source>
</evidence>
<keyword evidence="2" id="KW-0963">Cytoplasm</keyword>
<feature type="compositionally biased region" description="Low complexity" evidence="6">
    <location>
        <begin position="1"/>
        <end position="23"/>
    </location>
</feature>
<organism evidence="8">
    <name type="scientific">Capitella teleta</name>
    <name type="common">Polychaete worm</name>
    <dbReference type="NCBI Taxonomy" id="283909"/>
    <lineage>
        <taxon>Eukaryota</taxon>
        <taxon>Metazoa</taxon>
        <taxon>Spiralia</taxon>
        <taxon>Lophotrochozoa</taxon>
        <taxon>Annelida</taxon>
        <taxon>Polychaeta</taxon>
        <taxon>Sedentaria</taxon>
        <taxon>Scolecida</taxon>
        <taxon>Capitellidae</taxon>
        <taxon>Capitella</taxon>
    </lineage>
</organism>